<sequence length="103" mass="11550">MVWRSHCRPLYRGVVATPVLENDERNGVACILKIRVKSNDDFSSSLTNGFPELVFNLYLIGNSRRLQTTPRSRTASAKVFLQSPPSRRPRDGPTAPPLLLSLE</sequence>
<comment type="caution">
    <text evidence="3">The sequence shown here is derived from an EMBL/GenBank/DDBJ whole genome shotgun (WGS) entry which is preliminary data.</text>
</comment>
<accession>A0AAV9ZLV7</accession>
<dbReference type="EMBL" id="JAWWNJ010000132">
    <property type="protein sequence ID" value="KAK6985171.1"/>
    <property type="molecule type" value="Genomic_DNA"/>
</dbReference>
<evidence type="ECO:0000313" key="2">
    <source>
        <dbReference type="EMBL" id="KAK6985170.1"/>
    </source>
</evidence>
<dbReference type="EMBL" id="JAWWNJ010000132">
    <property type="protein sequence ID" value="KAK6985170.1"/>
    <property type="molecule type" value="Genomic_DNA"/>
</dbReference>
<dbReference type="Proteomes" id="UP001362999">
    <property type="component" value="Unassembled WGS sequence"/>
</dbReference>
<evidence type="ECO:0000313" key="3">
    <source>
        <dbReference type="EMBL" id="KAK6985171.1"/>
    </source>
</evidence>
<organism evidence="3 4">
    <name type="scientific">Favolaschia claudopus</name>
    <dbReference type="NCBI Taxonomy" id="2862362"/>
    <lineage>
        <taxon>Eukaryota</taxon>
        <taxon>Fungi</taxon>
        <taxon>Dikarya</taxon>
        <taxon>Basidiomycota</taxon>
        <taxon>Agaricomycotina</taxon>
        <taxon>Agaricomycetes</taxon>
        <taxon>Agaricomycetidae</taxon>
        <taxon>Agaricales</taxon>
        <taxon>Marasmiineae</taxon>
        <taxon>Mycenaceae</taxon>
        <taxon>Favolaschia</taxon>
    </lineage>
</organism>
<evidence type="ECO:0000256" key="1">
    <source>
        <dbReference type="SAM" id="MobiDB-lite"/>
    </source>
</evidence>
<protein>
    <submittedName>
        <fullName evidence="3">Uncharacterized protein</fullName>
    </submittedName>
</protein>
<gene>
    <name evidence="2" type="ORF">R3P38DRAFT_2805897</name>
    <name evidence="3" type="ORF">R3P38DRAFT_2805898</name>
</gene>
<dbReference type="AlphaFoldDB" id="A0AAV9ZLV7"/>
<feature type="region of interest" description="Disordered" evidence="1">
    <location>
        <begin position="69"/>
        <end position="103"/>
    </location>
</feature>
<proteinExistence type="predicted"/>
<evidence type="ECO:0000313" key="4">
    <source>
        <dbReference type="Proteomes" id="UP001362999"/>
    </source>
</evidence>
<reference evidence="3 4" key="1">
    <citation type="journal article" date="2024" name="J Genomics">
        <title>Draft genome sequencing and assembly of Favolaschia claudopus CIRM-BRFM 2984 isolated from oak limbs.</title>
        <authorList>
            <person name="Navarro D."/>
            <person name="Drula E."/>
            <person name="Chaduli D."/>
            <person name="Cazenave R."/>
            <person name="Ahrendt S."/>
            <person name="Wang J."/>
            <person name="Lipzen A."/>
            <person name="Daum C."/>
            <person name="Barry K."/>
            <person name="Grigoriev I.V."/>
            <person name="Favel A."/>
            <person name="Rosso M.N."/>
            <person name="Martin F."/>
        </authorList>
    </citation>
    <scope>NUCLEOTIDE SEQUENCE [LARGE SCALE GENOMIC DNA]</scope>
    <source>
        <strain evidence="3 4">CIRM-BRFM 2984</strain>
    </source>
</reference>
<keyword evidence="4" id="KW-1185">Reference proteome</keyword>
<name>A0AAV9ZLV7_9AGAR</name>